<dbReference type="AlphaFoldDB" id="A0A8X8WSM8"/>
<dbReference type="SUPFAM" id="SSF52833">
    <property type="entry name" value="Thioredoxin-like"/>
    <property type="match status" value="1"/>
</dbReference>
<evidence type="ECO:0000313" key="9">
    <source>
        <dbReference type="EMBL" id="KAG6400267.1"/>
    </source>
</evidence>
<feature type="chain" id="PRO_5036488823" description="Thioredoxin domain-containing protein" evidence="7">
    <location>
        <begin position="26"/>
        <end position="319"/>
    </location>
</feature>
<evidence type="ECO:0000313" key="10">
    <source>
        <dbReference type="Proteomes" id="UP000298416"/>
    </source>
</evidence>
<dbReference type="PANTHER" id="PTHR46854:SF1">
    <property type="entry name" value="5'-ADENYLYLSULFATE REDUCTASE-LIKE 4-RELATED"/>
    <property type="match status" value="1"/>
</dbReference>
<dbReference type="OrthoDB" id="19690at2759"/>
<proteinExistence type="predicted"/>
<keyword evidence="3 7" id="KW-0732">Signal</keyword>
<comment type="subcellular location">
    <subcellularLocation>
        <location evidence="1">Membrane</location>
        <topology evidence="1">Single-pass membrane protein</topology>
    </subcellularLocation>
</comment>
<evidence type="ECO:0000256" key="7">
    <source>
        <dbReference type="SAM" id="SignalP"/>
    </source>
</evidence>
<dbReference type="Gene3D" id="3.40.30.10">
    <property type="entry name" value="Glutaredoxin"/>
    <property type="match status" value="1"/>
</dbReference>
<keyword evidence="10" id="KW-1185">Reference proteome</keyword>
<evidence type="ECO:0000256" key="6">
    <source>
        <dbReference type="ARBA" id="ARBA00023180"/>
    </source>
</evidence>
<dbReference type="Pfam" id="PF00085">
    <property type="entry name" value="Thioredoxin"/>
    <property type="match status" value="1"/>
</dbReference>
<dbReference type="GO" id="GO:0016020">
    <property type="term" value="C:membrane"/>
    <property type="evidence" value="ECO:0007669"/>
    <property type="project" value="UniProtKB-SubCell"/>
</dbReference>
<comment type="caution">
    <text evidence="9">The sequence shown here is derived from an EMBL/GenBank/DDBJ whole genome shotgun (WGS) entry which is preliminary data.</text>
</comment>
<evidence type="ECO:0000256" key="2">
    <source>
        <dbReference type="ARBA" id="ARBA00022692"/>
    </source>
</evidence>
<reference evidence="9" key="1">
    <citation type="submission" date="2018-01" db="EMBL/GenBank/DDBJ databases">
        <authorList>
            <person name="Mao J.F."/>
        </authorList>
    </citation>
    <scope>NUCLEOTIDE SEQUENCE</scope>
    <source>
        <strain evidence="9">Huo1</strain>
        <tissue evidence="9">Leaf</tissue>
    </source>
</reference>
<dbReference type="InterPro" id="IPR036249">
    <property type="entry name" value="Thioredoxin-like_sf"/>
</dbReference>
<evidence type="ECO:0000256" key="1">
    <source>
        <dbReference type="ARBA" id="ARBA00004167"/>
    </source>
</evidence>
<gene>
    <name evidence="9" type="ORF">SASPL_137092</name>
</gene>
<keyword evidence="2" id="KW-0812">Transmembrane</keyword>
<dbReference type="InterPro" id="IPR013766">
    <property type="entry name" value="Thioredoxin_domain"/>
</dbReference>
<sequence length="319" mass="35860">MRDLRRVIEMAGLTVFLLIGRLTCADAVRAPPRPLCPLETLKESIFSSRSDVCYLNRDRFPHAGGVIEGDEVALQKALHMVHKHENDYVSVLFYSAWCPFSGTFRPKLSILSSIYPSIPHFAIEESSVRPSILSKYGVYGFPTLILLNSTMRMRYQGSRTMDSLISFYGDVTGLKASSADPVYLEKIGCPGSDEMHNTHQETCPFPWARSPENLLQQETYLALATMFVIMRLLYYTFPTLRSYGQLAWRRYIINASFSGLWEHSVVHISRLLQLFKSLNEPGKKSNLQEGAKNAKAWASKSLATVSFGDASSSHSNNAQ</sequence>
<keyword evidence="5" id="KW-0472">Membrane</keyword>
<evidence type="ECO:0000259" key="8">
    <source>
        <dbReference type="PROSITE" id="PS51352"/>
    </source>
</evidence>
<evidence type="ECO:0000256" key="5">
    <source>
        <dbReference type="ARBA" id="ARBA00023136"/>
    </source>
</evidence>
<dbReference type="PANTHER" id="PTHR46854">
    <property type="entry name" value="5'-ADENYLYLSULFATE REDUCTASE-LIKE 4-RELATED"/>
    <property type="match status" value="1"/>
</dbReference>
<feature type="signal peptide" evidence="7">
    <location>
        <begin position="1"/>
        <end position="25"/>
    </location>
</feature>
<evidence type="ECO:0000256" key="4">
    <source>
        <dbReference type="ARBA" id="ARBA00022989"/>
    </source>
</evidence>
<dbReference type="CDD" id="cd02999">
    <property type="entry name" value="PDI_a_ERp44_like"/>
    <property type="match status" value="1"/>
</dbReference>
<protein>
    <recommendedName>
        <fullName evidence="8">Thioredoxin domain-containing protein</fullName>
    </recommendedName>
</protein>
<keyword evidence="6" id="KW-0325">Glycoprotein</keyword>
<accession>A0A8X8WSM8</accession>
<dbReference type="InterPro" id="IPR044606">
    <property type="entry name" value="APRL4/6"/>
</dbReference>
<dbReference type="EMBL" id="PNBA02000014">
    <property type="protein sequence ID" value="KAG6400267.1"/>
    <property type="molecule type" value="Genomic_DNA"/>
</dbReference>
<dbReference type="Proteomes" id="UP000298416">
    <property type="component" value="Unassembled WGS sequence"/>
</dbReference>
<evidence type="ECO:0000256" key="3">
    <source>
        <dbReference type="ARBA" id="ARBA00022729"/>
    </source>
</evidence>
<keyword evidence="4" id="KW-1133">Transmembrane helix</keyword>
<name>A0A8X8WSM8_SALSN</name>
<organism evidence="9">
    <name type="scientific">Salvia splendens</name>
    <name type="common">Scarlet sage</name>
    <dbReference type="NCBI Taxonomy" id="180675"/>
    <lineage>
        <taxon>Eukaryota</taxon>
        <taxon>Viridiplantae</taxon>
        <taxon>Streptophyta</taxon>
        <taxon>Embryophyta</taxon>
        <taxon>Tracheophyta</taxon>
        <taxon>Spermatophyta</taxon>
        <taxon>Magnoliopsida</taxon>
        <taxon>eudicotyledons</taxon>
        <taxon>Gunneridae</taxon>
        <taxon>Pentapetalae</taxon>
        <taxon>asterids</taxon>
        <taxon>lamiids</taxon>
        <taxon>Lamiales</taxon>
        <taxon>Lamiaceae</taxon>
        <taxon>Nepetoideae</taxon>
        <taxon>Mentheae</taxon>
        <taxon>Salviinae</taxon>
        <taxon>Salvia</taxon>
        <taxon>Salvia subgen. Calosphace</taxon>
        <taxon>core Calosphace</taxon>
    </lineage>
</organism>
<reference evidence="9" key="2">
    <citation type="submission" date="2020-08" db="EMBL/GenBank/DDBJ databases">
        <title>Plant Genome Project.</title>
        <authorList>
            <person name="Zhang R.-G."/>
        </authorList>
    </citation>
    <scope>NUCLEOTIDE SEQUENCE</scope>
    <source>
        <strain evidence="9">Huo1</strain>
        <tissue evidence="9">Leaf</tissue>
    </source>
</reference>
<dbReference type="PROSITE" id="PS51352">
    <property type="entry name" value="THIOREDOXIN_2"/>
    <property type="match status" value="1"/>
</dbReference>
<feature type="domain" description="Thioredoxin" evidence="8">
    <location>
        <begin position="24"/>
        <end position="173"/>
    </location>
</feature>